<dbReference type="SUPFAM" id="SSF57889">
    <property type="entry name" value="Cysteine-rich domain"/>
    <property type="match status" value="1"/>
</dbReference>
<keyword evidence="4" id="KW-0418">Kinase</keyword>
<comment type="caution">
    <text evidence="4">The sequence shown here is derived from an EMBL/GenBank/DDBJ whole genome shotgun (WGS) entry which is preliminary data.</text>
</comment>
<keyword evidence="4" id="KW-0808">Transferase</keyword>
<protein>
    <submittedName>
        <fullName evidence="4">Protein kinase C-like 1</fullName>
    </submittedName>
</protein>
<evidence type="ECO:0000259" key="3">
    <source>
        <dbReference type="PROSITE" id="PS50081"/>
    </source>
</evidence>
<evidence type="ECO:0000256" key="1">
    <source>
        <dbReference type="ARBA" id="ARBA00022723"/>
    </source>
</evidence>
<dbReference type="CDD" id="cd00029">
    <property type="entry name" value="C1"/>
    <property type="match status" value="1"/>
</dbReference>
<dbReference type="GO" id="GO:0046872">
    <property type="term" value="F:metal ion binding"/>
    <property type="evidence" value="ECO:0007669"/>
    <property type="project" value="UniProtKB-KW"/>
</dbReference>
<dbReference type="EMBL" id="VUJU01000847">
    <property type="protein sequence ID" value="KAF0768055.1"/>
    <property type="molecule type" value="Genomic_DNA"/>
</dbReference>
<reference evidence="4 5" key="1">
    <citation type="submission" date="2019-08" db="EMBL/GenBank/DDBJ databases">
        <title>Whole genome of Aphis craccivora.</title>
        <authorList>
            <person name="Voronova N.V."/>
            <person name="Shulinski R.S."/>
            <person name="Bandarenka Y.V."/>
            <person name="Zhorov D.G."/>
            <person name="Warner D."/>
        </authorList>
    </citation>
    <scope>NUCLEOTIDE SEQUENCE [LARGE SCALE GENOMIC DNA]</scope>
    <source>
        <strain evidence="4">180601</strain>
        <tissue evidence="4">Whole Body</tissue>
    </source>
</reference>
<gene>
    <name evidence="4" type="ORF">FWK35_00027538</name>
</gene>
<keyword evidence="2" id="KW-0862">Zinc</keyword>
<dbReference type="Proteomes" id="UP000478052">
    <property type="component" value="Unassembled WGS sequence"/>
</dbReference>
<evidence type="ECO:0000313" key="4">
    <source>
        <dbReference type="EMBL" id="KAF0768055.1"/>
    </source>
</evidence>
<dbReference type="InterPro" id="IPR002219">
    <property type="entry name" value="PKC_DAG/PE"/>
</dbReference>
<dbReference type="Gene3D" id="3.30.60.20">
    <property type="match status" value="1"/>
</dbReference>
<accession>A0A6G0ZCD8</accession>
<sequence length="172" mass="19426">MVNKVKISHPYIDYIQSELEIACVEINDGHVWKDLNIPSRILKMCSICGVRNVWSWITTLKCKECKMVCHRQCLAVIEEKICPLLVNHYGENVSTISKSNAYEYSWLSIPTNESSSAVMITGKIDDDVEVAMYDYDNGGCYAKKSSSASNTALCPLVDRPRSRKSCLDPKHE</sequence>
<name>A0A6G0ZCD8_APHCR</name>
<proteinExistence type="predicted"/>
<feature type="domain" description="Phorbol-ester/DAG-type" evidence="3">
    <location>
        <begin position="29"/>
        <end position="82"/>
    </location>
</feature>
<dbReference type="InterPro" id="IPR046349">
    <property type="entry name" value="C1-like_sf"/>
</dbReference>
<dbReference type="GO" id="GO:0016301">
    <property type="term" value="F:kinase activity"/>
    <property type="evidence" value="ECO:0007669"/>
    <property type="project" value="UniProtKB-KW"/>
</dbReference>
<dbReference type="PROSITE" id="PS50081">
    <property type="entry name" value="ZF_DAG_PE_2"/>
    <property type="match status" value="1"/>
</dbReference>
<organism evidence="4 5">
    <name type="scientific">Aphis craccivora</name>
    <name type="common">Cowpea aphid</name>
    <dbReference type="NCBI Taxonomy" id="307492"/>
    <lineage>
        <taxon>Eukaryota</taxon>
        <taxon>Metazoa</taxon>
        <taxon>Ecdysozoa</taxon>
        <taxon>Arthropoda</taxon>
        <taxon>Hexapoda</taxon>
        <taxon>Insecta</taxon>
        <taxon>Pterygota</taxon>
        <taxon>Neoptera</taxon>
        <taxon>Paraneoptera</taxon>
        <taxon>Hemiptera</taxon>
        <taxon>Sternorrhyncha</taxon>
        <taxon>Aphidomorpha</taxon>
        <taxon>Aphidoidea</taxon>
        <taxon>Aphididae</taxon>
        <taxon>Aphidini</taxon>
        <taxon>Aphis</taxon>
        <taxon>Aphis</taxon>
    </lineage>
</organism>
<dbReference type="OrthoDB" id="6590940at2759"/>
<evidence type="ECO:0000313" key="5">
    <source>
        <dbReference type="Proteomes" id="UP000478052"/>
    </source>
</evidence>
<keyword evidence="1" id="KW-0479">Metal-binding</keyword>
<evidence type="ECO:0000256" key="2">
    <source>
        <dbReference type="ARBA" id="ARBA00022833"/>
    </source>
</evidence>
<dbReference type="AlphaFoldDB" id="A0A6G0ZCD8"/>
<keyword evidence="5" id="KW-1185">Reference proteome</keyword>